<gene>
    <name evidence="1" type="ORF">MA16_Dca006804</name>
</gene>
<protein>
    <submittedName>
        <fullName evidence="1">Uncharacterized protein</fullName>
    </submittedName>
</protein>
<dbReference type="EMBL" id="KZ502843">
    <property type="protein sequence ID" value="PKU72211.1"/>
    <property type="molecule type" value="Genomic_DNA"/>
</dbReference>
<reference evidence="1 2" key="2">
    <citation type="journal article" date="2017" name="Nature">
        <title>The Apostasia genome and the evolution of orchids.</title>
        <authorList>
            <person name="Zhang G.Q."/>
            <person name="Liu K.W."/>
            <person name="Li Z."/>
            <person name="Lohaus R."/>
            <person name="Hsiao Y.Y."/>
            <person name="Niu S.C."/>
            <person name="Wang J.Y."/>
            <person name="Lin Y.C."/>
            <person name="Xu Q."/>
            <person name="Chen L.J."/>
            <person name="Yoshida K."/>
            <person name="Fujiwara S."/>
            <person name="Wang Z.W."/>
            <person name="Zhang Y.Q."/>
            <person name="Mitsuda N."/>
            <person name="Wang M."/>
            <person name="Liu G.H."/>
            <person name="Pecoraro L."/>
            <person name="Huang H.X."/>
            <person name="Xiao X.J."/>
            <person name="Lin M."/>
            <person name="Wu X.Y."/>
            <person name="Wu W.L."/>
            <person name="Chen Y.Y."/>
            <person name="Chang S.B."/>
            <person name="Sakamoto S."/>
            <person name="Ohme-Takagi M."/>
            <person name="Yagi M."/>
            <person name="Zeng S.J."/>
            <person name="Shen C.Y."/>
            <person name="Yeh C.M."/>
            <person name="Luo Y.B."/>
            <person name="Tsai W.C."/>
            <person name="Van de Peer Y."/>
            <person name="Liu Z.J."/>
        </authorList>
    </citation>
    <scope>NUCLEOTIDE SEQUENCE [LARGE SCALE GENOMIC DNA]</scope>
    <source>
        <tissue evidence="1">The whole plant</tissue>
    </source>
</reference>
<dbReference type="AlphaFoldDB" id="A0A2I0W995"/>
<organism evidence="1 2">
    <name type="scientific">Dendrobium catenatum</name>
    <dbReference type="NCBI Taxonomy" id="906689"/>
    <lineage>
        <taxon>Eukaryota</taxon>
        <taxon>Viridiplantae</taxon>
        <taxon>Streptophyta</taxon>
        <taxon>Embryophyta</taxon>
        <taxon>Tracheophyta</taxon>
        <taxon>Spermatophyta</taxon>
        <taxon>Magnoliopsida</taxon>
        <taxon>Liliopsida</taxon>
        <taxon>Asparagales</taxon>
        <taxon>Orchidaceae</taxon>
        <taxon>Epidendroideae</taxon>
        <taxon>Malaxideae</taxon>
        <taxon>Dendrobiinae</taxon>
        <taxon>Dendrobium</taxon>
    </lineage>
</organism>
<accession>A0A2I0W995</accession>
<evidence type="ECO:0000313" key="1">
    <source>
        <dbReference type="EMBL" id="PKU72211.1"/>
    </source>
</evidence>
<proteinExistence type="predicted"/>
<dbReference type="Proteomes" id="UP000233837">
    <property type="component" value="Unassembled WGS sequence"/>
</dbReference>
<sequence>MVADSGSPAMVATAVAGGNGRLTAVIRDEQWTTVGDNGSGRQWTMASNGGVAVEKVAVSSAQANFRVQSSYIEIAAPAPLLPMDSSALSSLRCLPDVGKGFLGEERDSYDEKPFGDSRKEENLASFLRKLQIEQSFLLGVETKKRKKFKHLTSMGGRQTSNYLCILVFLSIPLQVLEIPATLQVETGTHGWSRQTTGSLLEQGNIPN</sequence>
<reference evidence="1 2" key="1">
    <citation type="journal article" date="2016" name="Sci. Rep.">
        <title>The Dendrobium catenatum Lindl. genome sequence provides insights into polysaccharide synthase, floral development and adaptive evolution.</title>
        <authorList>
            <person name="Zhang G.Q."/>
            <person name="Xu Q."/>
            <person name="Bian C."/>
            <person name="Tsai W.C."/>
            <person name="Yeh C.M."/>
            <person name="Liu K.W."/>
            <person name="Yoshida K."/>
            <person name="Zhang L.S."/>
            <person name="Chang S.B."/>
            <person name="Chen F."/>
            <person name="Shi Y."/>
            <person name="Su Y.Y."/>
            <person name="Zhang Y.Q."/>
            <person name="Chen L.J."/>
            <person name="Yin Y."/>
            <person name="Lin M."/>
            <person name="Huang H."/>
            <person name="Deng H."/>
            <person name="Wang Z.W."/>
            <person name="Zhu S.L."/>
            <person name="Zhao X."/>
            <person name="Deng C."/>
            <person name="Niu S.C."/>
            <person name="Huang J."/>
            <person name="Wang M."/>
            <person name="Liu G.H."/>
            <person name="Yang H.J."/>
            <person name="Xiao X.J."/>
            <person name="Hsiao Y.Y."/>
            <person name="Wu W.L."/>
            <person name="Chen Y.Y."/>
            <person name="Mitsuda N."/>
            <person name="Ohme-Takagi M."/>
            <person name="Luo Y.B."/>
            <person name="Van de Peer Y."/>
            <person name="Liu Z.J."/>
        </authorList>
    </citation>
    <scope>NUCLEOTIDE SEQUENCE [LARGE SCALE GENOMIC DNA]</scope>
    <source>
        <tissue evidence="1">The whole plant</tissue>
    </source>
</reference>
<name>A0A2I0W995_9ASPA</name>
<keyword evidence="2" id="KW-1185">Reference proteome</keyword>
<evidence type="ECO:0000313" key="2">
    <source>
        <dbReference type="Proteomes" id="UP000233837"/>
    </source>
</evidence>